<feature type="region of interest" description="Disordered" evidence="1">
    <location>
        <begin position="1"/>
        <end position="22"/>
    </location>
</feature>
<feature type="compositionally biased region" description="Basic and acidic residues" evidence="1">
    <location>
        <begin position="13"/>
        <end position="22"/>
    </location>
</feature>
<dbReference type="Proteomes" id="UP000681720">
    <property type="component" value="Unassembled WGS sequence"/>
</dbReference>
<protein>
    <submittedName>
        <fullName evidence="3">Uncharacterized protein</fullName>
    </submittedName>
</protein>
<dbReference type="EMBL" id="CAJOBJ010044166">
    <property type="protein sequence ID" value="CAF4341753.1"/>
    <property type="molecule type" value="Genomic_DNA"/>
</dbReference>
<dbReference type="AlphaFoldDB" id="A0A8S2UFR6"/>
<evidence type="ECO:0000313" key="2">
    <source>
        <dbReference type="EMBL" id="CAF4111059.1"/>
    </source>
</evidence>
<dbReference type="Proteomes" id="UP000681967">
    <property type="component" value="Unassembled WGS sequence"/>
</dbReference>
<proteinExistence type="predicted"/>
<evidence type="ECO:0000256" key="1">
    <source>
        <dbReference type="SAM" id="MobiDB-lite"/>
    </source>
</evidence>
<organism evidence="3 4">
    <name type="scientific">Rotaria magnacalcarata</name>
    <dbReference type="NCBI Taxonomy" id="392030"/>
    <lineage>
        <taxon>Eukaryota</taxon>
        <taxon>Metazoa</taxon>
        <taxon>Spiralia</taxon>
        <taxon>Gnathifera</taxon>
        <taxon>Rotifera</taxon>
        <taxon>Eurotatoria</taxon>
        <taxon>Bdelloidea</taxon>
        <taxon>Philodinida</taxon>
        <taxon>Philodinidae</taxon>
        <taxon>Rotaria</taxon>
    </lineage>
</organism>
<sequence length="103" mass="11821">MMECNEDSSNNEQENKSLMKDKVTEKIPNYEKKINTIVKKDVPNVLVFVLNLVADVIHHADVCAKNADGLKMIDRDELRERIIGCPSYSNVLLDKKCLKWSKN</sequence>
<evidence type="ECO:0000313" key="4">
    <source>
        <dbReference type="Proteomes" id="UP000681720"/>
    </source>
</evidence>
<name>A0A8S2UFR6_9BILA</name>
<reference evidence="3" key="1">
    <citation type="submission" date="2021-02" db="EMBL/GenBank/DDBJ databases">
        <authorList>
            <person name="Nowell W R."/>
        </authorList>
    </citation>
    <scope>NUCLEOTIDE SEQUENCE</scope>
</reference>
<comment type="caution">
    <text evidence="3">The sequence shown here is derived from an EMBL/GenBank/DDBJ whole genome shotgun (WGS) entry which is preliminary data.</text>
</comment>
<accession>A0A8S2UFR6</accession>
<evidence type="ECO:0000313" key="3">
    <source>
        <dbReference type="EMBL" id="CAF4341753.1"/>
    </source>
</evidence>
<dbReference type="EMBL" id="CAJOBH010008362">
    <property type="protein sequence ID" value="CAF4111059.1"/>
    <property type="molecule type" value="Genomic_DNA"/>
</dbReference>
<gene>
    <name evidence="2" type="ORF">BYL167_LOCUS19597</name>
    <name evidence="3" type="ORF">GIL414_LOCUS27575</name>
</gene>